<dbReference type="STRING" id="573024.SAMN05216208_2795"/>
<keyword evidence="1" id="KW-0732">Signal</keyword>
<dbReference type="Proteomes" id="UP000186019">
    <property type="component" value="Unassembled WGS sequence"/>
</dbReference>
<dbReference type="InterPro" id="IPR011990">
    <property type="entry name" value="TPR-like_helical_dom_sf"/>
</dbReference>
<accession>A0A1N7H5B1</accession>
<dbReference type="Gene3D" id="1.25.40.10">
    <property type="entry name" value="Tetratricopeptide repeat domain"/>
    <property type="match status" value="1"/>
</dbReference>
<dbReference type="OrthoDB" id="9763909at2"/>
<keyword evidence="1" id="KW-0175">Coiled coil</keyword>
<comment type="subcellular location">
    <subcellularLocation>
        <location evidence="1">Periplasm</location>
    </subcellularLocation>
</comment>
<feature type="compositionally biased region" description="Polar residues" evidence="2">
    <location>
        <begin position="136"/>
        <end position="148"/>
    </location>
</feature>
<evidence type="ECO:0000256" key="2">
    <source>
        <dbReference type="SAM" id="MobiDB-lite"/>
    </source>
</evidence>
<dbReference type="Pfam" id="PF13432">
    <property type="entry name" value="TPR_16"/>
    <property type="match status" value="1"/>
</dbReference>
<keyword evidence="1" id="KW-0132">Cell division</keyword>
<keyword evidence="4" id="KW-1185">Reference proteome</keyword>
<dbReference type="InterPro" id="IPR019734">
    <property type="entry name" value="TPR_rpt"/>
</dbReference>
<evidence type="ECO:0000313" key="4">
    <source>
        <dbReference type="Proteomes" id="UP000186019"/>
    </source>
</evidence>
<evidence type="ECO:0000313" key="3">
    <source>
        <dbReference type="EMBL" id="SIS20002.1"/>
    </source>
</evidence>
<keyword evidence="1" id="KW-0131">Cell cycle</keyword>
<comment type="similarity">
    <text evidence="1">Belongs to the CpoB family.</text>
</comment>
<reference evidence="3 4" key="1">
    <citation type="submission" date="2017-01" db="EMBL/GenBank/DDBJ databases">
        <authorList>
            <person name="Mah S.A."/>
            <person name="Swanson W.J."/>
            <person name="Moy G.W."/>
            <person name="Vacquier V.D."/>
        </authorList>
    </citation>
    <scope>NUCLEOTIDE SEQUENCE [LARGE SCALE GENOMIC DNA]</scope>
    <source>
        <strain evidence="3 4">DSM 29590</strain>
    </source>
</reference>
<feature type="chain" id="PRO_5009990469" description="Cell division coordinator CpoB" evidence="1">
    <location>
        <begin position="26"/>
        <end position="289"/>
    </location>
</feature>
<feature type="coiled-coil region" evidence="1">
    <location>
        <begin position="32"/>
        <end position="92"/>
    </location>
</feature>
<sequence precursor="true">MRLILALIATLTLALPGIFSAPAQAQDRQATLADIRQELSVLYVEVQKLRRELSTTGGAGTLNTSGSVLDRVGAIESELQRLTARTEEMQLRIDRVVTDGTNRIGDLEFRLVELEGGDTSKLGETTTLGGGDMPSTGGSSVIQPADQGQGTGDAAPAPTTSLAVGEQADFDAAQVAMDAGETARAAELFGSFLQTYPGSPLAPRAYLARGKALEQQGSLKDAAKSYLDGFSADKNGPEAAESLFRLGRALGQLGQGDAACQTLGEVETRFAGTIPATDARTEMQSLSCQ</sequence>
<dbReference type="AlphaFoldDB" id="A0A1N7H5B1"/>
<dbReference type="EMBL" id="FTNV01000002">
    <property type="protein sequence ID" value="SIS20002.1"/>
    <property type="molecule type" value="Genomic_DNA"/>
</dbReference>
<name>A0A1N7H5B1_9RHOB</name>
<dbReference type="RefSeq" id="WP_076534481.1">
    <property type="nucleotide sequence ID" value="NZ_FOAC01000003.1"/>
</dbReference>
<feature type="signal peptide" evidence="1">
    <location>
        <begin position="1"/>
        <end position="25"/>
    </location>
</feature>
<dbReference type="GO" id="GO:0043093">
    <property type="term" value="P:FtsZ-dependent cytokinesis"/>
    <property type="evidence" value="ECO:0007669"/>
    <property type="project" value="UniProtKB-UniRule"/>
</dbReference>
<dbReference type="Pfam" id="PF13174">
    <property type="entry name" value="TPR_6"/>
    <property type="match status" value="1"/>
</dbReference>
<dbReference type="GO" id="GO:0030288">
    <property type="term" value="C:outer membrane-bounded periplasmic space"/>
    <property type="evidence" value="ECO:0007669"/>
    <property type="project" value="UniProtKB-UniRule"/>
</dbReference>
<organism evidence="3 4">
    <name type="scientific">Roseovarius nanhaiticus</name>
    <dbReference type="NCBI Taxonomy" id="573024"/>
    <lineage>
        <taxon>Bacteria</taxon>
        <taxon>Pseudomonadati</taxon>
        <taxon>Pseudomonadota</taxon>
        <taxon>Alphaproteobacteria</taxon>
        <taxon>Rhodobacterales</taxon>
        <taxon>Roseobacteraceae</taxon>
        <taxon>Roseovarius</taxon>
    </lineage>
</organism>
<proteinExistence type="inferred from homology"/>
<dbReference type="HAMAP" id="MF_02066">
    <property type="entry name" value="CpoB"/>
    <property type="match status" value="1"/>
</dbReference>
<evidence type="ECO:0000256" key="1">
    <source>
        <dbReference type="HAMAP-Rule" id="MF_02066"/>
    </source>
</evidence>
<dbReference type="SUPFAM" id="SSF48452">
    <property type="entry name" value="TPR-like"/>
    <property type="match status" value="1"/>
</dbReference>
<gene>
    <name evidence="1" type="primary">cpoB</name>
    <name evidence="3" type="ORF">SAMN05421666_2524</name>
</gene>
<keyword evidence="1" id="KW-0574">Periplasm</keyword>
<feature type="region of interest" description="Disordered" evidence="2">
    <location>
        <begin position="120"/>
        <end position="156"/>
    </location>
</feature>
<comment type="function">
    <text evidence="1">Mediates coordination of peptidoglycan synthesis and outer membrane constriction during cell division.</text>
</comment>
<protein>
    <recommendedName>
        <fullName evidence="1">Cell division coordinator CpoB</fullName>
    </recommendedName>
</protein>
<dbReference type="InterPro" id="IPR034706">
    <property type="entry name" value="CpoB"/>
</dbReference>